<sequence>MLLEEPVISNENPKGILYRDKINGSIIVTVPDWTGKAVGQIVLIYWGETTYNFRVGDVLSPVLIAFSPDSVKNGIYDVYYYIQDGAQKTESKVKTIILMDAEDSEEQPEKVNRLQSQPVVIYDNNRVGLDGDLTIINSEMIESVIPINVELSFNQQAGRVCQGDKVLVNAYISGYNPDFSKKKAYLKIPSLIVSDVDVSNGYCTFVLSKKKLSDFDGSSKCIPGIMWMNAIFKNSSGDSYSCTWWCNVDTVSPGTSS</sequence>
<dbReference type="AlphaFoldDB" id="A0A764KXP1"/>
<protein>
    <submittedName>
        <fullName evidence="1">Uncharacterized protein</fullName>
    </submittedName>
</protein>
<name>A0A764KXP1_SALER</name>
<proteinExistence type="predicted"/>
<organism evidence="1">
    <name type="scientific">Salmonella enterica</name>
    <name type="common">Salmonella choleraesuis</name>
    <dbReference type="NCBI Taxonomy" id="28901"/>
    <lineage>
        <taxon>Bacteria</taxon>
        <taxon>Pseudomonadati</taxon>
        <taxon>Pseudomonadota</taxon>
        <taxon>Gammaproteobacteria</taxon>
        <taxon>Enterobacterales</taxon>
        <taxon>Enterobacteriaceae</taxon>
        <taxon>Salmonella</taxon>
    </lineage>
</organism>
<comment type="caution">
    <text evidence="1">The sequence shown here is derived from an EMBL/GenBank/DDBJ whole genome shotgun (WGS) entry which is preliminary data.</text>
</comment>
<gene>
    <name evidence="1" type="ORF">G8387_003867</name>
</gene>
<accession>A0A764KXP1</accession>
<reference evidence="1" key="1">
    <citation type="journal article" date="2018" name="Genome Biol.">
        <title>SKESA: strategic k-mer extension for scrupulous assemblies.</title>
        <authorList>
            <person name="Souvorov A."/>
            <person name="Agarwala R."/>
            <person name="Lipman D.J."/>
        </authorList>
    </citation>
    <scope>NUCLEOTIDE SEQUENCE</scope>
    <source>
        <strain evidence="1">MA.CK_99/00008881</strain>
    </source>
</reference>
<dbReference type="EMBL" id="DAAYNX010000014">
    <property type="protein sequence ID" value="HAG5004687.1"/>
    <property type="molecule type" value="Genomic_DNA"/>
</dbReference>
<evidence type="ECO:0000313" key="1">
    <source>
        <dbReference type="EMBL" id="HAG5004687.1"/>
    </source>
</evidence>
<reference evidence="1" key="2">
    <citation type="submission" date="2020-02" db="EMBL/GenBank/DDBJ databases">
        <authorList>
            <consortium name="NCBI Pathogen Detection Project"/>
        </authorList>
    </citation>
    <scope>NUCLEOTIDE SEQUENCE</scope>
    <source>
        <strain evidence="1">MA.CK_99/00008881</strain>
    </source>
</reference>